<organism evidence="2 3">
    <name type="scientific">Apostasia shenzhenica</name>
    <dbReference type="NCBI Taxonomy" id="1088818"/>
    <lineage>
        <taxon>Eukaryota</taxon>
        <taxon>Viridiplantae</taxon>
        <taxon>Streptophyta</taxon>
        <taxon>Embryophyta</taxon>
        <taxon>Tracheophyta</taxon>
        <taxon>Spermatophyta</taxon>
        <taxon>Magnoliopsida</taxon>
        <taxon>Liliopsida</taxon>
        <taxon>Asparagales</taxon>
        <taxon>Orchidaceae</taxon>
        <taxon>Apostasioideae</taxon>
        <taxon>Apostasia</taxon>
    </lineage>
</organism>
<keyword evidence="3" id="KW-1185">Reference proteome</keyword>
<evidence type="ECO:0000313" key="3">
    <source>
        <dbReference type="Proteomes" id="UP000236161"/>
    </source>
</evidence>
<feature type="compositionally biased region" description="Basic residues" evidence="1">
    <location>
        <begin position="69"/>
        <end position="81"/>
    </location>
</feature>
<feature type="region of interest" description="Disordered" evidence="1">
    <location>
        <begin position="1"/>
        <end position="23"/>
    </location>
</feature>
<gene>
    <name evidence="2" type="ORF">AXF42_Ash016449</name>
</gene>
<proteinExistence type="predicted"/>
<evidence type="ECO:0000313" key="2">
    <source>
        <dbReference type="EMBL" id="PKA48933.1"/>
    </source>
</evidence>
<accession>A0A2I0A058</accession>
<protein>
    <submittedName>
        <fullName evidence="2">Uncharacterized protein</fullName>
    </submittedName>
</protein>
<feature type="compositionally biased region" description="Low complexity" evidence="1">
    <location>
        <begin position="82"/>
        <end position="99"/>
    </location>
</feature>
<dbReference type="AlphaFoldDB" id="A0A2I0A058"/>
<evidence type="ECO:0000256" key="1">
    <source>
        <dbReference type="SAM" id="MobiDB-lite"/>
    </source>
</evidence>
<feature type="compositionally biased region" description="Basic and acidic residues" evidence="1">
    <location>
        <begin position="1"/>
        <end position="12"/>
    </location>
</feature>
<sequence length="105" mass="11534">MGERERETESCRFHHLPATADGEEDIAGEVHENGLLLPVVGVVIHPEHDPAVGVVEDGVPIAVEQQRLPPHRQPHRRRRAQTGRGSPRRTATSAAAPLLRFPPPL</sequence>
<reference evidence="2 3" key="1">
    <citation type="journal article" date="2017" name="Nature">
        <title>The Apostasia genome and the evolution of orchids.</title>
        <authorList>
            <person name="Zhang G.Q."/>
            <person name="Liu K.W."/>
            <person name="Li Z."/>
            <person name="Lohaus R."/>
            <person name="Hsiao Y.Y."/>
            <person name="Niu S.C."/>
            <person name="Wang J.Y."/>
            <person name="Lin Y.C."/>
            <person name="Xu Q."/>
            <person name="Chen L.J."/>
            <person name="Yoshida K."/>
            <person name="Fujiwara S."/>
            <person name="Wang Z.W."/>
            <person name="Zhang Y.Q."/>
            <person name="Mitsuda N."/>
            <person name="Wang M."/>
            <person name="Liu G.H."/>
            <person name="Pecoraro L."/>
            <person name="Huang H.X."/>
            <person name="Xiao X.J."/>
            <person name="Lin M."/>
            <person name="Wu X.Y."/>
            <person name="Wu W.L."/>
            <person name="Chen Y.Y."/>
            <person name="Chang S.B."/>
            <person name="Sakamoto S."/>
            <person name="Ohme-Takagi M."/>
            <person name="Yagi M."/>
            <person name="Zeng S.J."/>
            <person name="Shen C.Y."/>
            <person name="Yeh C.M."/>
            <person name="Luo Y.B."/>
            <person name="Tsai W.C."/>
            <person name="Van de Peer Y."/>
            <person name="Liu Z.J."/>
        </authorList>
    </citation>
    <scope>NUCLEOTIDE SEQUENCE [LARGE SCALE GENOMIC DNA]</scope>
    <source>
        <strain evidence="3">cv. Shenzhen</strain>
        <tissue evidence="2">Stem</tissue>
    </source>
</reference>
<dbReference type="Proteomes" id="UP000236161">
    <property type="component" value="Unassembled WGS sequence"/>
</dbReference>
<feature type="region of interest" description="Disordered" evidence="1">
    <location>
        <begin position="64"/>
        <end position="105"/>
    </location>
</feature>
<dbReference type="EMBL" id="KZ452102">
    <property type="protein sequence ID" value="PKA48933.1"/>
    <property type="molecule type" value="Genomic_DNA"/>
</dbReference>
<name>A0A2I0A058_9ASPA</name>